<feature type="transmembrane region" description="Helical" evidence="7">
    <location>
        <begin position="342"/>
        <end position="364"/>
    </location>
</feature>
<dbReference type="InterPro" id="IPR050171">
    <property type="entry name" value="MFS_Transporters"/>
</dbReference>
<dbReference type="RefSeq" id="WP_350935324.1">
    <property type="nucleotide sequence ID" value="NZ_JAYWLC010000003.1"/>
</dbReference>
<feature type="transmembrane region" description="Helical" evidence="7">
    <location>
        <begin position="107"/>
        <end position="129"/>
    </location>
</feature>
<reference evidence="9 10" key="1">
    <citation type="submission" date="2024-01" db="EMBL/GenBank/DDBJ databases">
        <authorList>
            <person name="Deng Y."/>
            <person name="Su J."/>
        </authorList>
    </citation>
    <scope>NUCLEOTIDE SEQUENCE [LARGE SCALE GENOMIC DNA]</scope>
    <source>
        <strain evidence="9 10">CPCC 100088</strain>
    </source>
</reference>
<comment type="caution">
    <text evidence="9">The sequence shown here is derived from an EMBL/GenBank/DDBJ whole genome shotgun (WGS) entry which is preliminary data.</text>
</comment>
<evidence type="ECO:0000256" key="7">
    <source>
        <dbReference type="SAM" id="Phobius"/>
    </source>
</evidence>
<feature type="transmembrane region" description="Helical" evidence="7">
    <location>
        <begin position="49"/>
        <end position="70"/>
    </location>
</feature>
<keyword evidence="4 7" id="KW-0812">Transmembrane</keyword>
<dbReference type="InterPro" id="IPR036259">
    <property type="entry name" value="MFS_trans_sf"/>
</dbReference>
<proteinExistence type="predicted"/>
<evidence type="ECO:0000256" key="3">
    <source>
        <dbReference type="ARBA" id="ARBA00022475"/>
    </source>
</evidence>
<evidence type="ECO:0000256" key="1">
    <source>
        <dbReference type="ARBA" id="ARBA00004651"/>
    </source>
</evidence>
<feature type="transmembrane region" description="Helical" evidence="7">
    <location>
        <begin position="82"/>
        <end position="101"/>
    </location>
</feature>
<dbReference type="PANTHER" id="PTHR23517:SF13">
    <property type="entry name" value="MAJOR FACILITATOR SUPERFAMILY MFS_1"/>
    <property type="match status" value="1"/>
</dbReference>
<evidence type="ECO:0000313" key="10">
    <source>
        <dbReference type="Proteomes" id="UP001438953"/>
    </source>
</evidence>
<feature type="transmembrane region" description="Helical" evidence="7">
    <location>
        <begin position="12"/>
        <end position="29"/>
    </location>
</feature>
<keyword evidence="2" id="KW-0813">Transport</keyword>
<feature type="transmembrane region" description="Helical" evidence="7">
    <location>
        <begin position="171"/>
        <end position="195"/>
    </location>
</feature>
<feature type="transmembrane region" description="Helical" evidence="7">
    <location>
        <begin position="141"/>
        <end position="165"/>
    </location>
</feature>
<organism evidence="9 10">
    <name type="scientific">Thioclava kandeliae</name>
    <dbReference type="NCBI Taxonomy" id="3070818"/>
    <lineage>
        <taxon>Bacteria</taxon>
        <taxon>Pseudomonadati</taxon>
        <taxon>Pseudomonadota</taxon>
        <taxon>Alphaproteobacteria</taxon>
        <taxon>Rhodobacterales</taxon>
        <taxon>Paracoccaceae</taxon>
        <taxon>Thioclava</taxon>
    </lineage>
</organism>
<dbReference type="Gene3D" id="1.20.1250.20">
    <property type="entry name" value="MFS general substrate transporter like domains"/>
    <property type="match status" value="1"/>
</dbReference>
<dbReference type="InterPro" id="IPR020846">
    <property type="entry name" value="MFS_dom"/>
</dbReference>
<evidence type="ECO:0000259" key="8">
    <source>
        <dbReference type="PROSITE" id="PS50850"/>
    </source>
</evidence>
<feature type="transmembrane region" description="Helical" evidence="7">
    <location>
        <begin position="281"/>
        <end position="299"/>
    </location>
</feature>
<gene>
    <name evidence="9" type="ORF">VSX56_05075</name>
</gene>
<dbReference type="PANTHER" id="PTHR23517">
    <property type="entry name" value="RESISTANCE PROTEIN MDTM, PUTATIVE-RELATED-RELATED"/>
    <property type="match status" value="1"/>
</dbReference>
<sequence>MTSPVTDQPRSTLLARISCAIAIFAALLGSTAPSPLYPHYLEMLGLGKMMGTAIFAIYAGGTLAALFLGGSLAQKTRDLRRLILPGLVITALGAVMFASAHSLGMLLAGRFLNGFGTGMITGMASASLFSLTPAEKRGSAAVLATLAFTGGATVGPLLSSSAIAIDLAPTISPFVVIVVLCLVAGAGLMACHWPLKAPVEKTGTKPQPSRGQVNRPLFVLACMGVGTAWMVGSVLMALGADLGQSVYILPSAAIAGLIPAVFQLFAGIGQAVWGRASSEKAILFGMLGIALAQGALLMGEPTGSGFLMLALMPVSGFFYGAAFVGALGMANLSAPPELRGLYISRFYVAGYIANAIPTVVVGYLSDTLGLATAFVLFSVCLVAVAAATLGMLQYCRRRRSDMVLS</sequence>
<evidence type="ECO:0000256" key="4">
    <source>
        <dbReference type="ARBA" id="ARBA00022692"/>
    </source>
</evidence>
<dbReference type="SUPFAM" id="SSF103473">
    <property type="entry name" value="MFS general substrate transporter"/>
    <property type="match status" value="1"/>
</dbReference>
<keyword evidence="10" id="KW-1185">Reference proteome</keyword>
<accession>A0ABV1SDZ8</accession>
<feature type="transmembrane region" description="Helical" evidence="7">
    <location>
        <begin position="305"/>
        <end position="330"/>
    </location>
</feature>
<evidence type="ECO:0000256" key="6">
    <source>
        <dbReference type="ARBA" id="ARBA00023136"/>
    </source>
</evidence>
<feature type="transmembrane region" description="Helical" evidence="7">
    <location>
        <begin position="370"/>
        <end position="392"/>
    </location>
</feature>
<feature type="domain" description="Major facilitator superfamily (MFS) profile" evidence="8">
    <location>
        <begin position="15"/>
        <end position="396"/>
    </location>
</feature>
<protein>
    <submittedName>
        <fullName evidence="9">MFS transporter</fullName>
    </submittedName>
</protein>
<name>A0ABV1SDZ8_9RHOB</name>
<reference evidence="9 10" key="2">
    <citation type="submission" date="2024-06" db="EMBL/GenBank/DDBJ databases">
        <title>Thioclava kandeliae sp. nov. from a rhizosphere soil sample of Kandelia candel in a mangrove.</title>
        <authorList>
            <person name="Mu T."/>
        </authorList>
    </citation>
    <scope>NUCLEOTIDE SEQUENCE [LARGE SCALE GENOMIC DNA]</scope>
    <source>
        <strain evidence="9 10">CPCC 100088</strain>
    </source>
</reference>
<evidence type="ECO:0000256" key="5">
    <source>
        <dbReference type="ARBA" id="ARBA00022989"/>
    </source>
</evidence>
<keyword evidence="5 7" id="KW-1133">Transmembrane helix</keyword>
<evidence type="ECO:0000256" key="2">
    <source>
        <dbReference type="ARBA" id="ARBA00022448"/>
    </source>
</evidence>
<dbReference type="EMBL" id="JAYWLC010000003">
    <property type="protein sequence ID" value="MER5171143.1"/>
    <property type="molecule type" value="Genomic_DNA"/>
</dbReference>
<dbReference type="Pfam" id="PF07690">
    <property type="entry name" value="MFS_1"/>
    <property type="match status" value="1"/>
</dbReference>
<feature type="transmembrane region" description="Helical" evidence="7">
    <location>
        <begin position="216"/>
        <end position="240"/>
    </location>
</feature>
<evidence type="ECO:0000313" key="9">
    <source>
        <dbReference type="EMBL" id="MER5171143.1"/>
    </source>
</evidence>
<keyword evidence="3" id="KW-1003">Cell membrane</keyword>
<dbReference type="InterPro" id="IPR011701">
    <property type="entry name" value="MFS"/>
</dbReference>
<feature type="transmembrane region" description="Helical" evidence="7">
    <location>
        <begin position="246"/>
        <end position="269"/>
    </location>
</feature>
<dbReference type="PROSITE" id="PS50850">
    <property type="entry name" value="MFS"/>
    <property type="match status" value="1"/>
</dbReference>
<comment type="subcellular location">
    <subcellularLocation>
        <location evidence="1">Cell membrane</location>
        <topology evidence="1">Multi-pass membrane protein</topology>
    </subcellularLocation>
</comment>
<dbReference type="Proteomes" id="UP001438953">
    <property type="component" value="Unassembled WGS sequence"/>
</dbReference>
<keyword evidence="6 7" id="KW-0472">Membrane</keyword>